<feature type="domain" description="Major facilitator superfamily (MFS) profile" evidence="7">
    <location>
        <begin position="5"/>
        <end position="386"/>
    </location>
</feature>
<feature type="transmembrane region" description="Helical" evidence="6">
    <location>
        <begin position="38"/>
        <end position="59"/>
    </location>
</feature>
<dbReference type="GO" id="GO:0005886">
    <property type="term" value="C:plasma membrane"/>
    <property type="evidence" value="ECO:0007669"/>
    <property type="project" value="UniProtKB-SubCell"/>
</dbReference>
<dbReference type="EMBL" id="MAYT01000031">
    <property type="protein sequence ID" value="OCA81300.1"/>
    <property type="molecule type" value="Genomic_DNA"/>
</dbReference>
<dbReference type="Pfam" id="PF07690">
    <property type="entry name" value="MFS_1"/>
    <property type="match status" value="1"/>
</dbReference>
<name>A0A1B9ABT4_9BACI</name>
<dbReference type="SUPFAM" id="SSF103473">
    <property type="entry name" value="MFS general substrate transporter"/>
    <property type="match status" value="1"/>
</dbReference>
<keyword evidence="9" id="KW-1185">Reference proteome</keyword>
<evidence type="ECO:0000256" key="4">
    <source>
        <dbReference type="ARBA" id="ARBA00022989"/>
    </source>
</evidence>
<proteinExistence type="predicted"/>
<dbReference type="Proteomes" id="UP000092578">
    <property type="component" value="Unassembled WGS sequence"/>
</dbReference>
<gene>
    <name evidence="8" type="ORF">A8F95_16200</name>
</gene>
<dbReference type="InterPro" id="IPR011701">
    <property type="entry name" value="MFS"/>
</dbReference>
<keyword evidence="3 6" id="KW-0812">Transmembrane</keyword>
<accession>A0A1B9ABT4</accession>
<evidence type="ECO:0000256" key="1">
    <source>
        <dbReference type="ARBA" id="ARBA00004651"/>
    </source>
</evidence>
<evidence type="ECO:0000256" key="2">
    <source>
        <dbReference type="ARBA" id="ARBA00022448"/>
    </source>
</evidence>
<evidence type="ECO:0000313" key="9">
    <source>
        <dbReference type="Proteomes" id="UP000092578"/>
    </source>
</evidence>
<dbReference type="AlphaFoldDB" id="A0A1B9ABT4"/>
<feature type="transmembrane region" description="Helical" evidence="6">
    <location>
        <begin position="209"/>
        <end position="231"/>
    </location>
</feature>
<organism evidence="8 9">
    <name type="scientific">Pseudobacillus wudalianchiensis</name>
    <dbReference type="NCBI Taxonomy" id="1743143"/>
    <lineage>
        <taxon>Bacteria</taxon>
        <taxon>Bacillati</taxon>
        <taxon>Bacillota</taxon>
        <taxon>Bacilli</taxon>
        <taxon>Bacillales</taxon>
        <taxon>Bacillaceae</taxon>
        <taxon>Pseudobacillus</taxon>
    </lineage>
</organism>
<reference evidence="9" key="1">
    <citation type="submission" date="2016-05" db="EMBL/GenBank/DDBJ databases">
        <authorList>
            <person name="Liu B."/>
            <person name="Wang J."/>
            <person name="Zhu Y."/>
            <person name="Liu G."/>
            <person name="Chen Q."/>
            <person name="Chen Z."/>
            <person name="Lan J."/>
            <person name="Che J."/>
            <person name="Ge C."/>
            <person name="Shi H."/>
            <person name="Pan Z."/>
            <person name="Liu X."/>
        </authorList>
    </citation>
    <scope>NUCLEOTIDE SEQUENCE [LARGE SCALE GENOMIC DNA]</scope>
    <source>
        <strain evidence="9">FJAT-27215</strain>
    </source>
</reference>
<feature type="transmembrane region" description="Helical" evidence="6">
    <location>
        <begin position="243"/>
        <end position="266"/>
    </location>
</feature>
<dbReference type="Gene3D" id="1.20.1250.20">
    <property type="entry name" value="MFS general substrate transporter like domains"/>
    <property type="match status" value="2"/>
</dbReference>
<feature type="transmembrane region" description="Helical" evidence="6">
    <location>
        <begin position="273"/>
        <end position="292"/>
    </location>
</feature>
<feature type="transmembrane region" description="Helical" evidence="6">
    <location>
        <begin position="97"/>
        <end position="121"/>
    </location>
</feature>
<feature type="transmembrane region" description="Helical" evidence="6">
    <location>
        <begin position="166"/>
        <end position="188"/>
    </location>
</feature>
<dbReference type="InterPro" id="IPR052524">
    <property type="entry name" value="MFS_Cyanate_Porter"/>
</dbReference>
<feature type="transmembrane region" description="Helical" evidence="6">
    <location>
        <begin position="329"/>
        <end position="353"/>
    </location>
</feature>
<dbReference type="RefSeq" id="WP_065412130.1">
    <property type="nucleotide sequence ID" value="NZ_MAYT01000031.1"/>
</dbReference>
<evidence type="ECO:0000259" key="7">
    <source>
        <dbReference type="PROSITE" id="PS50850"/>
    </source>
</evidence>
<feature type="transmembrane region" description="Helical" evidence="6">
    <location>
        <begin position="133"/>
        <end position="154"/>
    </location>
</feature>
<feature type="transmembrane region" description="Helical" evidence="6">
    <location>
        <begin position="298"/>
        <end position="317"/>
    </location>
</feature>
<evidence type="ECO:0000256" key="3">
    <source>
        <dbReference type="ARBA" id="ARBA00022692"/>
    </source>
</evidence>
<keyword evidence="5 6" id="KW-0472">Membrane</keyword>
<dbReference type="InterPro" id="IPR020846">
    <property type="entry name" value="MFS_dom"/>
</dbReference>
<dbReference type="InterPro" id="IPR036259">
    <property type="entry name" value="MFS_trans_sf"/>
</dbReference>
<evidence type="ECO:0000313" key="8">
    <source>
        <dbReference type="EMBL" id="OCA81300.1"/>
    </source>
</evidence>
<feature type="transmembrane region" description="Helical" evidence="6">
    <location>
        <begin position="71"/>
        <end position="91"/>
    </location>
</feature>
<comment type="subcellular location">
    <subcellularLocation>
        <location evidence="1">Cell membrane</location>
        <topology evidence="1">Multi-pass membrane protein</topology>
    </subcellularLocation>
</comment>
<dbReference type="GO" id="GO:0022857">
    <property type="term" value="F:transmembrane transporter activity"/>
    <property type="evidence" value="ECO:0007669"/>
    <property type="project" value="InterPro"/>
</dbReference>
<keyword evidence="2" id="KW-0813">Transport</keyword>
<dbReference type="PANTHER" id="PTHR23523:SF2">
    <property type="entry name" value="2-NITROIMIDAZOLE TRANSPORTER"/>
    <property type="match status" value="1"/>
</dbReference>
<evidence type="ECO:0000256" key="5">
    <source>
        <dbReference type="ARBA" id="ARBA00023136"/>
    </source>
</evidence>
<dbReference type="PROSITE" id="PS50850">
    <property type="entry name" value="MFS"/>
    <property type="match status" value="1"/>
</dbReference>
<comment type="caution">
    <text evidence="8">The sequence shown here is derived from an EMBL/GenBank/DDBJ whole genome shotgun (WGS) entry which is preliminary data.</text>
</comment>
<evidence type="ECO:0000256" key="6">
    <source>
        <dbReference type="SAM" id="Phobius"/>
    </source>
</evidence>
<sequence length="394" mass="42362">MKNSRATLMIIALFTASLNLRPAINSISPLLETLRHYLGINASTASLLTSIPVLCMGIFSPAAAKLGNRLGIEKMLGGALILVGIGTFLRFFIHSAFFLLCTAFLTGIGAAVMGPLLSGFIKKHFPNQVPKMISVYSVAMTMGAALASGLAAPLQNSLHSWRAALAIWAVLAFIAIPLWWLFVLRGVERPKITASSKSLTVLPWKNPKAWLLTFSFGLSGIIFFSITAWLPPIIQGLGYGEGYAGNVLTTFAIAQIPANLALPFMIRRFPSRLLLLLFFSFVELVGFVMIYFSAFPWVAAIFLGIGAASLFSLNLLLPMDATANGQEAAAWSAMIQAAGYVISATGPILIGWIHDVTGGFLFSILGLILINLLCMIVQFFAVSGNEKKEIRTAA</sequence>
<keyword evidence="4 6" id="KW-1133">Transmembrane helix</keyword>
<feature type="transmembrane region" description="Helical" evidence="6">
    <location>
        <begin position="359"/>
        <end position="382"/>
    </location>
</feature>
<protein>
    <submittedName>
        <fullName evidence="8">MFS transporter</fullName>
    </submittedName>
</protein>
<dbReference type="PANTHER" id="PTHR23523">
    <property type="match status" value="1"/>
</dbReference>